<protein>
    <submittedName>
        <fullName evidence="1">Uncharacterized protein</fullName>
    </submittedName>
</protein>
<proteinExistence type="predicted"/>
<gene>
    <name evidence="1" type="ORF">Agabi119p4_9084</name>
</gene>
<organism evidence="1 2">
    <name type="scientific">Agaricus bisporus var. burnettii</name>
    <dbReference type="NCBI Taxonomy" id="192524"/>
    <lineage>
        <taxon>Eukaryota</taxon>
        <taxon>Fungi</taxon>
        <taxon>Dikarya</taxon>
        <taxon>Basidiomycota</taxon>
        <taxon>Agaricomycotina</taxon>
        <taxon>Agaricomycetes</taxon>
        <taxon>Agaricomycetidae</taxon>
        <taxon>Agaricales</taxon>
        <taxon>Agaricineae</taxon>
        <taxon>Agaricaceae</taxon>
        <taxon>Agaricus</taxon>
    </lineage>
</organism>
<dbReference type="EMBL" id="JABXXO010000012">
    <property type="protein sequence ID" value="KAF7762491.1"/>
    <property type="molecule type" value="Genomic_DNA"/>
</dbReference>
<sequence length="137" mass="15966">MLTYDAERFRKGVSRLEAALVIQRYQPNSTVLGLPLFRCDSNGNLLSGLYVKGRGQMSTFWYWILDPEMRYYRAFETVDLEEGEKIFQEENFELWDVDLIDDDWGSSGSTFPDEIEVNDRTVSWYSAESLSFSTKIT</sequence>
<name>A0A8H7EXU8_AGABI</name>
<dbReference type="AlphaFoldDB" id="A0A8H7EXU8"/>
<comment type="caution">
    <text evidence="1">The sequence shown here is derived from an EMBL/GenBank/DDBJ whole genome shotgun (WGS) entry which is preliminary data.</text>
</comment>
<dbReference type="Proteomes" id="UP000629468">
    <property type="component" value="Unassembled WGS sequence"/>
</dbReference>
<evidence type="ECO:0000313" key="2">
    <source>
        <dbReference type="Proteomes" id="UP000629468"/>
    </source>
</evidence>
<accession>A0A8H7EXU8</accession>
<evidence type="ECO:0000313" key="1">
    <source>
        <dbReference type="EMBL" id="KAF7762491.1"/>
    </source>
</evidence>
<reference evidence="1 2" key="1">
    <citation type="journal article" name="Sci. Rep.">
        <title>Telomere-to-telomere assembled and centromere annotated genomes of the two main subspecies of the button mushroom Agaricus bisporus reveal especially polymorphic chromosome ends.</title>
        <authorList>
            <person name="Sonnenberg A.S.M."/>
            <person name="Sedaghat-Telgerd N."/>
            <person name="Lavrijssen B."/>
            <person name="Ohm R.A."/>
            <person name="Hendrickx P.M."/>
            <person name="Scholtmeijer K."/>
            <person name="Baars J.J.P."/>
            <person name="van Peer A."/>
        </authorList>
    </citation>
    <scope>NUCLEOTIDE SEQUENCE [LARGE SCALE GENOMIC DNA]</scope>
    <source>
        <strain evidence="1 2">H119_p4</strain>
    </source>
</reference>